<accession>X0RX07</accession>
<dbReference type="CDD" id="cd18785">
    <property type="entry name" value="SF2_C"/>
    <property type="match status" value="1"/>
</dbReference>
<evidence type="ECO:0008006" key="2">
    <source>
        <dbReference type="Google" id="ProtNLM"/>
    </source>
</evidence>
<comment type="caution">
    <text evidence="1">The sequence shown here is derived from an EMBL/GenBank/DDBJ whole genome shotgun (WGS) entry which is preliminary data.</text>
</comment>
<sequence length="73" mass="8418">MLVIDSIYFVDPKNSLIDIVQACGRALRKPKGSEDKMAHIILPILIPENLEEEDELFNSDKFEYVFNVTQILH</sequence>
<name>X0RX07_9ZZZZ</name>
<dbReference type="EMBL" id="BARS01006278">
    <property type="protein sequence ID" value="GAF67526.1"/>
    <property type="molecule type" value="Genomic_DNA"/>
</dbReference>
<dbReference type="AlphaFoldDB" id="X0RX07"/>
<dbReference type="InterPro" id="IPR027417">
    <property type="entry name" value="P-loop_NTPase"/>
</dbReference>
<evidence type="ECO:0000313" key="1">
    <source>
        <dbReference type="EMBL" id="GAF67526.1"/>
    </source>
</evidence>
<organism evidence="1">
    <name type="scientific">marine sediment metagenome</name>
    <dbReference type="NCBI Taxonomy" id="412755"/>
    <lineage>
        <taxon>unclassified sequences</taxon>
        <taxon>metagenomes</taxon>
        <taxon>ecological metagenomes</taxon>
    </lineage>
</organism>
<proteinExistence type="predicted"/>
<reference evidence="1" key="1">
    <citation type="journal article" date="2014" name="Front. Microbiol.">
        <title>High frequency of phylogenetically diverse reductive dehalogenase-homologous genes in deep subseafloor sedimentary metagenomes.</title>
        <authorList>
            <person name="Kawai M."/>
            <person name="Futagami T."/>
            <person name="Toyoda A."/>
            <person name="Takaki Y."/>
            <person name="Nishi S."/>
            <person name="Hori S."/>
            <person name="Arai W."/>
            <person name="Tsubouchi T."/>
            <person name="Morono Y."/>
            <person name="Uchiyama I."/>
            <person name="Ito T."/>
            <person name="Fujiyama A."/>
            <person name="Inagaki F."/>
            <person name="Takami H."/>
        </authorList>
    </citation>
    <scope>NUCLEOTIDE SEQUENCE</scope>
    <source>
        <strain evidence="1">Expedition CK06-06</strain>
    </source>
</reference>
<dbReference type="Gene3D" id="3.40.50.300">
    <property type="entry name" value="P-loop containing nucleotide triphosphate hydrolases"/>
    <property type="match status" value="1"/>
</dbReference>
<protein>
    <recommendedName>
        <fullName evidence="2">Helicase C-terminal domain-containing protein</fullName>
    </recommendedName>
</protein>
<gene>
    <name evidence="1" type="ORF">S01H1_12256</name>
</gene>